<protein>
    <submittedName>
        <fullName evidence="1">Uncharacterized protein</fullName>
    </submittedName>
</protein>
<reference evidence="1" key="1">
    <citation type="submission" date="2022-12" db="EMBL/GenBank/DDBJ databases">
        <authorList>
            <person name="Alioto T."/>
            <person name="Alioto T."/>
            <person name="Gomez Garrido J."/>
        </authorList>
    </citation>
    <scope>NUCLEOTIDE SEQUENCE</scope>
</reference>
<organism evidence="1 2">
    <name type="scientific">Podarcis lilfordi</name>
    <name type="common">Lilford's wall lizard</name>
    <dbReference type="NCBI Taxonomy" id="74358"/>
    <lineage>
        <taxon>Eukaryota</taxon>
        <taxon>Metazoa</taxon>
        <taxon>Chordata</taxon>
        <taxon>Craniata</taxon>
        <taxon>Vertebrata</taxon>
        <taxon>Euteleostomi</taxon>
        <taxon>Lepidosauria</taxon>
        <taxon>Squamata</taxon>
        <taxon>Bifurcata</taxon>
        <taxon>Unidentata</taxon>
        <taxon>Episquamata</taxon>
        <taxon>Laterata</taxon>
        <taxon>Lacertibaenia</taxon>
        <taxon>Lacertidae</taxon>
        <taxon>Podarcis</taxon>
    </lineage>
</organism>
<evidence type="ECO:0000313" key="2">
    <source>
        <dbReference type="Proteomes" id="UP001178461"/>
    </source>
</evidence>
<dbReference type="Proteomes" id="UP001178461">
    <property type="component" value="Chromosome 17"/>
</dbReference>
<proteinExistence type="predicted"/>
<accession>A0AA35PPB2</accession>
<keyword evidence="2" id="KW-1185">Reference proteome</keyword>
<name>A0AA35PPB2_9SAUR</name>
<gene>
    <name evidence="1" type="ORF">PODLI_1B021224</name>
</gene>
<evidence type="ECO:0000313" key="1">
    <source>
        <dbReference type="EMBL" id="CAI5796376.1"/>
    </source>
</evidence>
<dbReference type="EMBL" id="OX395142">
    <property type="protein sequence ID" value="CAI5796376.1"/>
    <property type="molecule type" value="Genomic_DNA"/>
</dbReference>
<dbReference type="AlphaFoldDB" id="A0AA35PPB2"/>
<sequence>MIAMAFGQGCVFPFLFPATVFNGFLKQCNLRRGTCTEQGSYGESFTCTYKARCDICHCRLQLRILKFVNCVNFKSEIETVCPLLQFWNTEQGLAIFLGV</sequence>